<dbReference type="GO" id="GO:0003677">
    <property type="term" value="F:DNA binding"/>
    <property type="evidence" value="ECO:0007669"/>
    <property type="project" value="UniProtKB-KW"/>
</dbReference>
<evidence type="ECO:0000256" key="1">
    <source>
        <dbReference type="ARBA" id="ARBA00011046"/>
    </source>
</evidence>
<dbReference type="Proteomes" id="UP000824109">
    <property type="component" value="Unassembled WGS sequence"/>
</dbReference>
<dbReference type="Gene3D" id="1.10.10.10">
    <property type="entry name" value="Winged helix-like DNA-binding domain superfamily/Winged helix DNA-binding domain"/>
    <property type="match status" value="1"/>
</dbReference>
<comment type="caution">
    <text evidence="5">The sequence shown here is derived from an EMBL/GenBank/DDBJ whole genome shotgun (WGS) entry which is preliminary data.</text>
</comment>
<dbReference type="SUPFAM" id="SSF46785">
    <property type="entry name" value="Winged helix' DNA-binding domain"/>
    <property type="match status" value="1"/>
</dbReference>
<dbReference type="GO" id="GO:0045892">
    <property type="term" value="P:negative regulation of DNA-templated transcription"/>
    <property type="evidence" value="ECO:0007669"/>
    <property type="project" value="InterPro"/>
</dbReference>
<evidence type="ECO:0000256" key="3">
    <source>
        <dbReference type="ARBA" id="ARBA00023125"/>
    </source>
</evidence>
<dbReference type="AlphaFoldDB" id="A0A9D1SFB4"/>
<proteinExistence type="inferred from homology"/>
<dbReference type="Gene3D" id="1.10.4040.10">
    <property type="entry name" value="Penicillinase repressor domain"/>
    <property type="match status" value="1"/>
</dbReference>
<reference evidence="5" key="1">
    <citation type="submission" date="2020-10" db="EMBL/GenBank/DDBJ databases">
        <authorList>
            <person name="Gilroy R."/>
        </authorList>
    </citation>
    <scope>NUCLEOTIDE SEQUENCE</scope>
    <source>
        <strain evidence="5">USAMLcec3-3695</strain>
    </source>
</reference>
<dbReference type="InterPro" id="IPR036388">
    <property type="entry name" value="WH-like_DNA-bd_sf"/>
</dbReference>
<dbReference type="InterPro" id="IPR005650">
    <property type="entry name" value="BlaI_family"/>
</dbReference>
<evidence type="ECO:0000313" key="6">
    <source>
        <dbReference type="Proteomes" id="UP000824109"/>
    </source>
</evidence>
<sequence>MSNTKHTITDSEYTVMKILWSSDSKMTVADVVRELRESEWSASTVSTFLQRLLKKGVIACEKKGKTNFYYPILRQSDYDMDETQSFLSKLYNGSVKNLVAALYENKKLSKEDVSDLKKMFELE</sequence>
<dbReference type="Pfam" id="PF03965">
    <property type="entry name" value="Penicillinase_R"/>
    <property type="match status" value="1"/>
</dbReference>
<dbReference type="EMBL" id="DVNB01000091">
    <property type="protein sequence ID" value="HIU57935.1"/>
    <property type="molecule type" value="Genomic_DNA"/>
</dbReference>
<name>A0A9D1SFB4_9FIRM</name>
<keyword evidence="2" id="KW-0805">Transcription regulation</keyword>
<gene>
    <name evidence="5" type="ORF">IAA61_09045</name>
</gene>
<evidence type="ECO:0000313" key="5">
    <source>
        <dbReference type="EMBL" id="HIU57935.1"/>
    </source>
</evidence>
<comment type="similarity">
    <text evidence="1">Belongs to the BlaI transcriptional regulatory family.</text>
</comment>
<dbReference type="CDD" id="cd00090">
    <property type="entry name" value="HTH_ARSR"/>
    <property type="match status" value="1"/>
</dbReference>
<dbReference type="PIRSF" id="PIRSF019455">
    <property type="entry name" value="CopR_AtkY"/>
    <property type="match status" value="1"/>
</dbReference>
<dbReference type="InterPro" id="IPR036390">
    <property type="entry name" value="WH_DNA-bd_sf"/>
</dbReference>
<organism evidence="5 6">
    <name type="scientific">Candidatus Ornithomonoglobus merdipullorum</name>
    <dbReference type="NCBI Taxonomy" id="2840895"/>
    <lineage>
        <taxon>Bacteria</taxon>
        <taxon>Bacillati</taxon>
        <taxon>Bacillota</taxon>
        <taxon>Clostridia</taxon>
        <taxon>Candidatus Ornithomonoglobus</taxon>
    </lineage>
</organism>
<evidence type="ECO:0000256" key="2">
    <source>
        <dbReference type="ARBA" id="ARBA00023015"/>
    </source>
</evidence>
<dbReference type="InterPro" id="IPR011991">
    <property type="entry name" value="ArsR-like_HTH"/>
</dbReference>
<reference evidence="5" key="2">
    <citation type="journal article" date="2021" name="PeerJ">
        <title>Extensive microbial diversity within the chicken gut microbiome revealed by metagenomics and culture.</title>
        <authorList>
            <person name="Gilroy R."/>
            <person name="Ravi A."/>
            <person name="Getino M."/>
            <person name="Pursley I."/>
            <person name="Horton D.L."/>
            <person name="Alikhan N.F."/>
            <person name="Baker D."/>
            <person name="Gharbi K."/>
            <person name="Hall N."/>
            <person name="Watson M."/>
            <person name="Adriaenssens E.M."/>
            <person name="Foster-Nyarko E."/>
            <person name="Jarju S."/>
            <person name="Secka A."/>
            <person name="Antonio M."/>
            <person name="Oren A."/>
            <person name="Chaudhuri R.R."/>
            <person name="La Ragione R."/>
            <person name="Hildebrand F."/>
            <person name="Pallen M.J."/>
        </authorList>
    </citation>
    <scope>NUCLEOTIDE SEQUENCE</scope>
    <source>
        <strain evidence="5">USAMLcec3-3695</strain>
    </source>
</reference>
<keyword evidence="4" id="KW-0804">Transcription</keyword>
<evidence type="ECO:0000256" key="4">
    <source>
        <dbReference type="ARBA" id="ARBA00023163"/>
    </source>
</evidence>
<accession>A0A9D1SFB4</accession>
<keyword evidence="3" id="KW-0238">DNA-binding</keyword>
<protein>
    <submittedName>
        <fullName evidence="5">BlaI/MecI/CopY family transcriptional regulator</fullName>
    </submittedName>
</protein>